<dbReference type="EMBL" id="FNRL01000002">
    <property type="protein sequence ID" value="SEA04137.1"/>
    <property type="molecule type" value="Genomic_DNA"/>
</dbReference>
<reference evidence="2" key="1">
    <citation type="submission" date="2016-10" db="EMBL/GenBank/DDBJ databases">
        <authorList>
            <person name="Varghese N."/>
            <person name="Submissions S."/>
        </authorList>
    </citation>
    <scope>NUCLEOTIDE SEQUENCE [LARGE SCALE GENOMIC DNA]</scope>
    <source>
        <strain evidence="2">DSM 23920</strain>
    </source>
</reference>
<evidence type="ECO:0008006" key="3">
    <source>
        <dbReference type="Google" id="ProtNLM"/>
    </source>
</evidence>
<proteinExistence type="predicted"/>
<evidence type="ECO:0000313" key="1">
    <source>
        <dbReference type="EMBL" id="SEA04137.1"/>
    </source>
</evidence>
<dbReference type="STRING" id="408074.SAMN05660909_00559"/>
<accession>A0A1H3XXF1</accession>
<dbReference type="Pfam" id="PF16126">
    <property type="entry name" value="DUF4838"/>
    <property type="match status" value="1"/>
</dbReference>
<dbReference type="InterPro" id="IPR032287">
    <property type="entry name" value="DUF4838"/>
</dbReference>
<organism evidence="1 2">
    <name type="scientific">Chitinophaga terrae</name>
    <name type="common">ex Kim and Jung 2007</name>
    <dbReference type="NCBI Taxonomy" id="408074"/>
    <lineage>
        <taxon>Bacteria</taxon>
        <taxon>Pseudomonadati</taxon>
        <taxon>Bacteroidota</taxon>
        <taxon>Chitinophagia</taxon>
        <taxon>Chitinophagales</taxon>
        <taxon>Chitinophagaceae</taxon>
        <taxon>Chitinophaga</taxon>
    </lineage>
</organism>
<keyword evidence="2" id="KW-1185">Reference proteome</keyword>
<protein>
    <recommendedName>
        <fullName evidence="3">DUF4838 domain-containing protein</fullName>
    </recommendedName>
</protein>
<dbReference type="AlphaFoldDB" id="A0A1H3XXF1"/>
<gene>
    <name evidence="1" type="ORF">SAMN05660909_00559</name>
</gene>
<sequence length="588" mass="66572">MSFPAYETISTQSIVYKMMKYFTLLFFIMTTAIEAKSQCVLVKNGRSTFRIVLADKKYIEAGTVLRDIINRSTNVKLPMSVENPKCSNCIVIGTAQDLPSENSSTLNSNPTNSYSIVTTRNSILLISGNGGNVVIPVIEFLKKYFNARVYDGGGVITQNISTINIPVEKVTYVAPFEYRDLYYKVAFDSTFMQWNQINHIWSSKDSKWGNWVHTAYEFIDVPHYYKSNPEYFALVNGKRVTTQLCYSNKDVYAIVLRNLKAKIQQHPEREIWSFSQNDNNNYCQCDLCTSADRRLGTHGGPLMLFVNQLATDIPNKTISTLAYGFTMKAPDPKQLKLRSNILIVYCVTQGNKAANFATDISFKDMRTMLDGWFAQTNNIYIWDYIVNFQALLMPFPNFSGIQSALQYYQKLGVKAVFLQGNNKPGAEFSGLRAYISSQLLWDPSQNLNKLMQEYCNYAYGPASGDVSQLISAMLANSAKTYLIVSASSADLSKSLFSTDQMSAYYAIIDKGLSKVSKGTLYYNNLMAIRYSLDFTSYDMQRRMNGKSNGLMRAATNKPAIDFNRYDMFKNVPVDENNTLIDSYLKANK</sequence>
<dbReference type="PANTHER" id="PTHR47406:SF2">
    <property type="entry name" value="ALPHA GLUCURONIDASE N-TERMINAL DOMAIN-CONTAINING PROTEIN"/>
    <property type="match status" value="1"/>
</dbReference>
<evidence type="ECO:0000313" key="2">
    <source>
        <dbReference type="Proteomes" id="UP000199656"/>
    </source>
</evidence>
<dbReference type="PANTHER" id="PTHR47406">
    <property type="entry name" value="COAGULATION FACTOR 5/8 TYPE, C-TERMINAL"/>
    <property type="match status" value="1"/>
</dbReference>
<dbReference type="Proteomes" id="UP000199656">
    <property type="component" value="Unassembled WGS sequence"/>
</dbReference>
<dbReference type="OrthoDB" id="1099022at2"/>
<name>A0A1H3XXF1_9BACT</name>